<gene>
    <name evidence="1" type="ORF">AVEN_223112_1</name>
</gene>
<proteinExistence type="predicted"/>
<organism evidence="1 2">
    <name type="scientific">Araneus ventricosus</name>
    <name type="common">Orbweaver spider</name>
    <name type="synonym">Epeira ventricosa</name>
    <dbReference type="NCBI Taxonomy" id="182803"/>
    <lineage>
        <taxon>Eukaryota</taxon>
        <taxon>Metazoa</taxon>
        <taxon>Ecdysozoa</taxon>
        <taxon>Arthropoda</taxon>
        <taxon>Chelicerata</taxon>
        <taxon>Arachnida</taxon>
        <taxon>Araneae</taxon>
        <taxon>Araneomorphae</taxon>
        <taxon>Entelegynae</taxon>
        <taxon>Araneoidea</taxon>
        <taxon>Araneidae</taxon>
        <taxon>Araneus</taxon>
    </lineage>
</organism>
<reference evidence="1 2" key="1">
    <citation type="journal article" date="2019" name="Sci. Rep.">
        <title>Orb-weaving spider Araneus ventricosus genome elucidates the spidroin gene catalogue.</title>
        <authorList>
            <person name="Kono N."/>
            <person name="Nakamura H."/>
            <person name="Ohtoshi R."/>
            <person name="Moran D.A.P."/>
            <person name="Shinohara A."/>
            <person name="Yoshida Y."/>
            <person name="Fujiwara M."/>
            <person name="Mori M."/>
            <person name="Tomita M."/>
            <person name="Arakawa K."/>
        </authorList>
    </citation>
    <scope>NUCLEOTIDE SEQUENCE [LARGE SCALE GENOMIC DNA]</scope>
</reference>
<accession>A0A4Y2EB31</accession>
<comment type="caution">
    <text evidence="1">The sequence shown here is derived from an EMBL/GenBank/DDBJ whole genome shotgun (WGS) entry which is preliminary data.</text>
</comment>
<dbReference type="EMBL" id="BGPR01000550">
    <property type="protein sequence ID" value="GBM25977.1"/>
    <property type="molecule type" value="Genomic_DNA"/>
</dbReference>
<keyword evidence="2" id="KW-1185">Reference proteome</keyword>
<protein>
    <submittedName>
        <fullName evidence="1">Uncharacterized protein</fullName>
    </submittedName>
</protein>
<dbReference type="AlphaFoldDB" id="A0A4Y2EB31"/>
<sequence>MNEFCCSTASLYPRDIVSIVKNKEQDNLEESEDISTDLVSPADAASALQLVLRYVEQHAAVTPTDVMFLRSCLNIAASSSFNS</sequence>
<dbReference type="Proteomes" id="UP000499080">
    <property type="component" value="Unassembled WGS sequence"/>
</dbReference>
<evidence type="ECO:0000313" key="1">
    <source>
        <dbReference type="EMBL" id="GBM25977.1"/>
    </source>
</evidence>
<evidence type="ECO:0000313" key="2">
    <source>
        <dbReference type="Proteomes" id="UP000499080"/>
    </source>
</evidence>
<name>A0A4Y2EB31_ARAVE</name>